<evidence type="ECO:0000313" key="3">
    <source>
        <dbReference type="Proteomes" id="UP000235392"/>
    </source>
</evidence>
<comment type="caution">
    <text evidence="2">The sequence shown here is derived from an EMBL/GenBank/DDBJ whole genome shotgun (WGS) entry which is preliminary data.</text>
</comment>
<name>A0A2N5TAK7_9BASI</name>
<dbReference type="Proteomes" id="UP000235392">
    <property type="component" value="Unassembled WGS sequence"/>
</dbReference>
<proteinExistence type="predicted"/>
<organism evidence="2 3">
    <name type="scientific">Puccinia coronata f. sp. avenae</name>
    <dbReference type="NCBI Taxonomy" id="200324"/>
    <lineage>
        <taxon>Eukaryota</taxon>
        <taxon>Fungi</taxon>
        <taxon>Dikarya</taxon>
        <taxon>Basidiomycota</taxon>
        <taxon>Pucciniomycotina</taxon>
        <taxon>Pucciniomycetes</taxon>
        <taxon>Pucciniales</taxon>
        <taxon>Pucciniaceae</taxon>
        <taxon>Puccinia</taxon>
    </lineage>
</organism>
<sequence>MLITNPQLAKCIALLVDLANLAWDYRRKYTPEGFLLTLSPGWNPQSCSYWCLALSHSYRWQHLVEYGTQKSKGNQPLAPSKAHLPINHANPNTHQHPTVSLQGPPPQACGAAPPQSSTGIAKLKPNRPEGWLRYQAALVTSHLPKVPGEAMLLGVEQVYGL</sequence>
<protein>
    <submittedName>
        <fullName evidence="2">Uncharacterized protein</fullName>
    </submittedName>
</protein>
<evidence type="ECO:0000256" key="1">
    <source>
        <dbReference type="SAM" id="MobiDB-lite"/>
    </source>
</evidence>
<dbReference type="AlphaFoldDB" id="A0A2N5TAK7"/>
<feature type="compositionally biased region" description="Polar residues" evidence="1">
    <location>
        <begin position="89"/>
        <end position="101"/>
    </location>
</feature>
<evidence type="ECO:0000313" key="2">
    <source>
        <dbReference type="EMBL" id="PLW22547.1"/>
    </source>
</evidence>
<gene>
    <name evidence="2" type="ORF">PCASD_16143</name>
</gene>
<reference evidence="2 3" key="1">
    <citation type="submission" date="2017-11" db="EMBL/GenBank/DDBJ databases">
        <title>De novo assembly and phasing of dikaryotic genomes from two isolates of Puccinia coronata f. sp. avenae, the causal agent of oat crown rust.</title>
        <authorList>
            <person name="Miller M.E."/>
            <person name="Zhang Y."/>
            <person name="Omidvar V."/>
            <person name="Sperschneider J."/>
            <person name="Schwessinger B."/>
            <person name="Raley C."/>
            <person name="Palmer J.M."/>
            <person name="Garnica D."/>
            <person name="Upadhyaya N."/>
            <person name="Rathjen J."/>
            <person name="Taylor J.M."/>
            <person name="Park R.F."/>
            <person name="Dodds P.N."/>
            <person name="Hirsch C.D."/>
            <person name="Kianian S.F."/>
            <person name="Figueroa M."/>
        </authorList>
    </citation>
    <scope>NUCLEOTIDE SEQUENCE [LARGE SCALE GENOMIC DNA]</scope>
    <source>
        <strain evidence="2">12SD80</strain>
    </source>
</reference>
<accession>A0A2N5TAK7</accession>
<feature type="region of interest" description="Disordered" evidence="1">
    <location>
        <begin position="87"/>
        <end position="120"/>
    </location>
</feature>
<dbReference type="EMBL" id="PGCI01000660">
    <property type="protein sequence ID" value="PLW22547.1"/>
    <property type="molecule type" value="Genomic_DNA"/>
</dbReference>